<sequence length="77" mass="8662">AASYEFWKSLIEEATYGTTVAAKMVEQPGSLLRIVNGQVFPIVDFDPFIVLKATEPSVKLKYTEIHAAELKQLYKNN</sequence>
<evidence type="ECO:0000313" key="2">
    <source>
        <dbReference type="EMBL" id="GMT37081.1"/>
    </source>
</evidence>
<accession>A0AAV5WTV2</accession>
<evidence type="ECO:0000313" key="4">
    <source>
        <dbReference type="Proteomes" id="UP001432322"/>
    </source>
</evidence>
<dbReference type="EMBL" id="BTSY01000036">
    <property type="protein sequence ID" value="GMT37081.1"/>
    <property type="molecule type" value="Genomic_DNA"/>
</dbReference>
<name>A0AAV5WTV2_9BILA</name>
<feature type="non-terminal residue" evidence="1">
    <location>
        <position position="1"/>
    </location>
</feature>
<proteinExistence type="predicted"/>
<evidence type="ECO:0000313" key="1">
    <source>
        <dbReference type="EMBL" id="GMT35030.1"/>
    </source>
</evidence>
<keyword evidence="4" id="KW-1185">Reference proteome</keyword>
<reference evidence="1" key="1">
    <citation type="submission" date="2023-10" db="EMBL/GenBank/DDBJ databases">
        <title>Genome assembly of Pristionchus species.</title>
        <authorList>
            <person name="Yoshida K."/>
            <person name="Sommer R.J."/>
        </authorList>
    </citation>
    <scope>NUCLEOTIDE SEQUENCE</scope>
    <source>
        <strain evidence="1">RS5133</strain>
    </source>
</reference>
<organism evidence="1 4">
    <name type="scientific">Pristionchus fissidentatus</name>
    <dbReference type="NCBI Taxonomy" id="1538716"/>
    <lineage>
        <taxon>Eukaryota</taxon>
        <taxon>Metazoa</taxon>
        <taxon>Ecdysozoa</taxon>
        <taxon>Nematoda</taxon>
        <taxon>Chromadorea</taxon>
        <taxon>Rhabditida</taxon>
        <taxon>Rhabditina</taxon>
        <taxon>Diplogasteromorpha</taxon>
        <taxon>Diplogasteroidea</taxon>
        <taxon>Neodiplogasteridae</taxon>
        <taxon>Pristionchus</taxon>
    </lineage>
</organism>
<feature type="non-terminal residue" evidence="1">
    <location>
        <position position="77"/>
    </location>
</feature>
<dbReference type="EMBL" id="BTSY01000170">
    <property type="protein sequence ID" value="GMT37541.1"/>
    <property type="molecule type" value="Genomic_DNA"/>
</dbReference>
<dbReference type="AlphaFoldDB" id="A0AAV5WTV2"/>
<evidence type="ECO:0000313" key="3">
    <source>
        <dbReference type="EMBL" id="GMT37541.1"/>
    </source>
</evidence>
<dbReference type="Proteomes" id="UP001432322">
    <property type="component" value="Unassembled WGS sequence"/>
</dbReference>
<comment type="caution">
    <text evidence="1">The sequence shown here is derived from an EMBL/GenBank/DDBJ whole genome shotgun (WGS) entry which is preliminary data.</text>
</comment>
<protein>
    <submittedName>
        <fullName evidence="1">Uncharacterized protein</fullName>
    </submittedName>
</protein>
<dbReference type="EMBL" id="BTSY01000007">
    <property type="protein sequence ID" value="GMT35030.1"/>
    <property type="molecule type" value="Genomic_DNA"/>
</dbReference>
<gene>
    <name evidence="1" type="ORF">PFISCL1PPCAC_26327</name>
    <name evidence="2" type="ORF">PFISCL1PPCAC_28378</name>
    <name evidence="3" type="ORF">PFISCL1PPCAC_28838</name>
</gene>